<keyword evidence="1" id="KW-1133">Transmembrane helix</keyword>
<keyword evidence="3" id="KW-1185">Reference proteome</keyword>
<sequence length="117" mass="12925">MFEFLFCAVFFFVWYWISLHPGSWLGFVFTPSDLGAAIRQLDERKLQTKKKLRTAGQKSLVFWCALVGIGTSAGVSDGNYSFHDAASGFAGGLVTGLVMAYAVLHWSTRDGGWYGLD</sequence>
<feature type="transmembrane region" description="Helical" evidence="1">
    <location>
        <begin position="82"/>
        <end position="104"/>
    </location>
</feature>
<organism evidence="2 3">
    <name type="scientific">Luteimonas deserti</name>
    <dbReference type="NCBI Taxonomy" id="2752306"/>
    <lineage>
        <taxon>Bacteria</taxon>
        <taxon>Pseudomonadati</taxon>
        <taxon>Pseudomonadota</taxon>
        <taxon>Gammaproteobacteria</taxon>
        <taxon>Lysobacterales</taxon>
        <taxon>Lysobacteraceae</taxon>
        <taxon>Luteimonas</taxon>
    </lineage>
</organism>
<feature type="transmembrane region" description="Helical" evidence="1">
    <location>
        <begin position="12"/>
        <end position="38"/>
    </location>
</feature>
<proteinExistence type="predicted"/>
<comment type="caution">
    <text evidence="2">The sequence shown here is derived from an EMBL/GenBank/DDBJ whole genome shotgun (WGS) entry which is preliminary data.</text>
</comment>
<keyword evidence="1" id="KW-0472">Membrane</keyword>
<evidence type="ECO:0000313" key="3">
    <source>
        <dbReference type="Proteomes" id="UP000589896"/>
    </source>
</evidence>
<protein>
    <submittedName>
        <fullName evidence="2">Uncharacterized protein</fullName>
    </submittedName>
</protein>
<reference evidence="2 3" key="1">
    <citation type="submission" date="2020-07" db="EMBL/GenBank/DDBJ databases">
        <title>isolation of Luteimonas sp. SJ-16.</title>
        <authorList>
            <person name="Huang X.-X."/>
            <person name="Xu L."/>
            <person name="Sun J.-Q."/>
        </authorList>
    </citation>
    <scope>NUCLEOTIDE SEQUENCE [LARGE SCALE GENOMIC DNA]</scope>
    <source>
        <strain evidence="2 3">SJ-16</strain>
    </source>
</reference>
<dbReference type="EMBL" id="JACCJZ010000013">
    <property type="protein sequence ID" value="NYZ62578.1"/>
    <property type="molecule type" value="Genomic_DNA"/>
</dbReference>
<name>A0A7Z0QPZ7_9GAMM</name>
<dbReference type="AlphaFoldDB" id="A0A7Z0QPZ7"/>
<dbReference type="RefSeq" id="WP_180544782.1">
    <property type="nucleotide sequence ID" value="NZ_JACCJZ010000013.1"/>
</dbReference>
<gene>
    <name evidence="2" type="ORF">H0E82_07335</name>
</gene>
<evidence type="ECO:0000256" key="1">
    <source>
        <dbReference type="SAM" id="Phobius"/>
    </source>
</evidence>
<feature type="transmembrane region" description="Helical" evidence="1">
    <location>
        <begin position="59"/>
        <end position="76"/>
    </location>
</feature>
<keyword evidence="1" id="KW-0812">Transmembrane</keyword>
<evidence type="ECO:0000313" key="2">
    <source>
        <dbReference type="EMBL" id="NYZ62578.1"/>
    </source>
</evidence>
<accession>A0A7Z0QPZ7</accession>
<dbReference type="Proteomes" id="UP000589896">
    <property type="component" value="Unassembled WGS sequence"/>
</dbReference>